<evidence type="ECO:0000259" key="4">
    <source>
        <dbReference type="PROSITE" id="PS50043"/>
    </source>
</evidence>
<dbReference type="InterPro" id="IPR011990">
    <property type="entry name" value="TPR-like_helical_dom_sf"/>
</dbReference>
<evidence type="ECO:0000256" key="1">
    <source>
        <dbReference type="ARBA" id="ARBA00022741"/>
    </source>
</evidence>
<keyword evidence="1" id="KW-0547">Nucleotide-binding</keyword>
<feature type="repeat" description="TPR" evidence="3">
    <location>
        <begin position="471"/>
        <end position="504"/>
    </location>
</feature>
<dbReference type="SUPFAM" id="SSF46894">
    <property type="entry name" value="C-terminal effector domain of the bipartite response regulators"/>
    <property type="match status" value="1"/>
</dbReference>
<accession>A0A286H3V3</accession>
<dbReference type="OrthoDB" id="5476461at2"/>
<dbReference type="Gene3D" id="1.10.10.10">
    <property type="entry name" value="Winged helix-like DNA-binding domain superfamily/Winged helix DNA-binding domain"/>
    <property type="match status" value="1"/>
</dbReference>
<dbReference type="Proteomes" id="UP000219482">
    <property type="component" value="Unassembled WGS sequence"/>
</dbReference>
<dbReference type="InterPro" id="IPR027417">
    <property type="entry name" value="P-loop_NTPase"/>
</dbReference>
<sequence length="973" mass="103462">MVVASRVSSPTLVGRADELAALRGLLDDVVAGGTATAVVAGEAGIGKSRLVRESATTTADVEVLTGGCVEVGADVLPYAPFVEVLQQLAARHGEPAVREWGGPTGDELARLLPGLDAAAAGFTRASASRLYAALRSLVNGLAADRPLLLVVEDVHWSDRATRELLGLLARALPPRAMLVLTARTDEAAGQTVPRFLAGLVAAGALRVDLDRLTREEQALQLSGILGLPPSRARVEHVFGRAEGNPFFAEELLALGGSGALPGTVRDLLQARLDALPSGTRRVVRAAAAAGRRVEHPLLARVLGLDGPALDEALRPAVEHHLLVPGGAGYTFRHALLHETVAATLLPGELARLHRALAEALVADPGLAAGTHGLAGRVAHHWLAAGDLPRGRQASYDAAREAEQTLAFDEALTHYERVLALPDDGRPLPVPRYRLLWDAAETAHLAGEGARAARLIEEAIACVDPEQHHHRAYLHERLGRYSWMAADGERALASYRRAVELVPTDPVTCWQAAIVSGYSQVLMLTGRYDEARAQAEQAIRLARQVPDGRATEGHARNNLGASLAHLGDVDRGIAELRLAQRIAEEEFDDVDDIARAIVNLQSVLFDAGRYTEALDVARRGIVVVEHLGLQRRKGTWCRCDAVDCLIALGRLDEAHAVLDDADALQPGGIDALRVSGMRGLLALRQGRLGVARTVLEEARRAGRHMHDGHLMIPIHRATAETLRELGRPTEAIALADEVLELPWGEGDGAYLAHLYATATGAAADAAVGARAERRPGQARRWAEVAATIEERAGASTARPDHLLPPATTAMDVARAERARAQGEPDPAAWTAVAGRWIELGDTYQGGWALLRRAEAELALRRRAAAGRTISEVQRLAAGIGAAHLGGTAARLAARAGVPTGGSPSAAQPFRLSARERDVLALVAQGRSDREIGAELFISHRTVERHVSSILAKLDARSRAEVAAIAHRDGLVPSR</sequence>
<dbReference type="GO" id="GO:0003677">
    <property type="term" value="F:DNA binding"/>
    <property type="evidence" value="ECO:0007669"/>
    <property type="project" value="InterPro"/>
</dbReference>
<keyword evidence="6" id="KW-1185">Reference proteome</keyword>
<dbReference type="InterPro" id="IPR019734">
    <property type="entry name" value="TPR_rpt"/>
</dbReference>
<reference evidence="6" key="1">
    <citation type="submission" date="2017-09" db="EMBL/GenBank/DDBJ databases">
        <authorList>
            <person name="Varghese N."/>
            <person name="Submissions S."/>
        </authorList>
    </citation>
    <scope>NUCLEOTIDE SEQUENCE [LARGE SCALE GENOMIC DNA]</scope>
    <source>
        <strain evidence="6">DSM 44270</strain>
    </source>
</reference>
<dbReference type="GO" id="GO:0005524">
    <property type="term" value="F:ATP binding"/>
    <property type="evidence" value="ECO:0007669"/>
    <property type="project" value="UniProtKB-KW"/>
</dbReference>
<evidence type="ECO:0000313" key="5">
    <source>
        <dbReference type="EMBL" id="SOE02437.1"/>
    </source>
</evidence>
<dbReference type="GO" id="GO:0004016">
    <property type="term" value="F:adenylate cyclase activity"/>
    <property type="evidence" value="ECO:0007669"/>
    <property type="project" value="TreeGrafter"/>
</dbReference>
<dbReference type="InterPro" id="IPR000792">
    <property type="entry name" value="Tscrpt_reg_LuxR_C"/>
</dbReference>
<dbReference type="EMBL" id="OCNK01000004">
    <property type="protein sequence ID" value="SOE02437.1"/>
    <property type="molecule type" value="Genomic_DNA"/>
</dbReference>
<protein>
    <submittedName>
        <fullName evidence="5">Regulatory protein, luxR family</fullName>
    </submittedName>
</protein>
<dbReference type="InterPro" id="IPR016032">
    <property type="entry name" value="Sig_transdc_resp-reg_C-effctor"/>
</dbReference>
<dbReference type="SUPFAM" id="SSF52540">
    <property type="entry name" value="P-loop containing nucleoside triphosphate hydrolases"/>
    <property type="match status" value="1"/>
</dbReference>
<evidence type="ECO:0000313" key="6">
    <source>
        <dbReference type="Proteomes" id="UP000219482"/>
    </source>
</evidence>
<dbReference type="Gene3D" id="3.40.50.300">
    <property type="entry name" value="P-loop containing nucleotide triphosphate hydrolases"/>
    <property type="match status" value="1"/>
</dbReference>
<dbReference type="RefSeq" id="WP_159961774.1">
    <property type="nucleotide sequence ID" value="NZ_OCNK01000004.1"/>
</dbReference>
<feature type="domain" description="HTH luxR-type" evidence="4">
    <location>
        <begin position="903"/>
        <end position="968"/>
    </location>
</feature>
<dbReference type="Pfam" id="PF00196">
    <property type="entry name" value="GerE"/>
    <property type="match status" value="1"/>
</dbReference>
<dbReference type="SUPFAM" id="SSF48452">
    <property type="entry name" value="TPR-like"/>
    <property type="match status" value="2"/>
</dbReference>
<dbReference type="GO" id="GO:0006355">
    <property type="term" value="P:regulation of DNA-templated transcription"/>
    <property type="evidence" value="ECO:0007669"/>
    <property type="project" value="InterPro"/>
</dbReference>
<gene>
    <name evidence="5" type="ORF">SAMN06272739_3567</name>
</gene>
<dbReference type="Pfam" id="PF13191">
    <property type="entry name" value="AAA_16"/>
    <property type="match status" value="1"/>
</dbReference>
<dbReference type="PROSITE" id="PS50005">
    <property type="entry name" value="TPR"/>
    <property type="match status" value="1"/>
</dbReference>
<dbReference type="PROSITE" id="PS50043">
    <property type="entry name" value="HTH_LUXR_2"/>
    <property type="match status" value="1"/>
</dbReference>
<keyword evidence="2" id="KW-0067">ATP-binding</keyword>
<dbReference type="InterPro" id="IPR041664">
    <property type="entry name" value="AAA_16"/>
</dbReference>
<organism evidence="5 6">
    <name type="scientific">Blastococcus haudaquaticus</name>
    <dbReference type="NCBI Taxonomy" id="1938745"/>
    <lineage>
        <taxon>Bacteria</taxon>
        <taxon>Bacillati</taxon>
        <taxon>Actinomycetota</taxon>
        <taxon>Actinomycetes</taxon>
        <taxon>Geodermatophilales</taxon>
        <taxon>Geodermatophilaceae</taxon>
        <taxon>Blastococcus</taxon>
    </lineage>
</organism>
<dbReference type="CDD" id="cd06170">
    <property type="entry name" value="LuxR_C_like"/>
    <property type="match status" value="1"/>
</dbReference>
<name>A0A286H3V3_9ACTN</name>
<dbReference type="SMART" id="SM00421">
    <property type="entry name" value="HTH_LUXR"/>
    <property type="match status" value="1"/>
</dbReference>
<evidence type="ECO:0000256" key="3">
    <source>
        <dbReference type="PROSITE-ProRule" id="PRU00339"/>
    </source>
</evidence>
<dbReference type="InterPro" id="IPR036388">
    <property type="entry name" value="WH-like_DNA-bd_sf"/>
</dbReference>
<dbReference type="SMART" id="SM00028">
    <property type="entry name" value="TPR"/>
    <property type="match status" value="5"/>
</dbReference>
<dbReference type="PRINTS" id="PR00038">
    <property type="entry name" value="HTHLUXR"/>
</dbReference>
<dbReference type="Gene3D" id="1.25.40.10">
    <property type="entry name" value="Tetratricopeptide repeat domain"/>
    <property type="match status" value="1"/>
</dbReference>
<proteinExistence type="predicted"/>
<keyword evidence="3" id="KW-0802">TPR repeat</keyword>
<dbReference type="GO" id="GO:0005737">
    <property type="term" value="C:cytoplasm"/>
    <property type="evidence" value="ECO:0007669"/>
    <property type="project" value="TreeGrafter"/>
</dbReference>
<dbReference type="AlphaFoldDB" id="A0A286H3V3"/>
<dbReference type="PANTHER" id="PTHR16305">
    <property type="entry name" value="TESTICULAR SOLUBLE ADENYLYL CYCLASE"/>
    <property type="match status" value="1"/>
</dbReference>
<dbReference type="PANTHER" id="PTHR16305:SF35">
    <property type="entry name" value="TRANSCRIPTIONAL ACTIVATOR DOMAIN"/>
    <property type="match status" value="1"/>
</dbReference>
<evidence type="ECO:0000256" key="2">
    <source>
        <dbReference type="ARBA" id="ARBA00022840"/>
    </source>
</evidence>